<organism evidence="6 7">
    <name type="scientific">Acinetobacter lwoffii</name>
    <dbReference type="NCBI Taxonomy" id="28090"/>
    <lineage>
        <taxon>Bacteria</taxon>
        <taxon>Pseudomonadati</taxon>
        <taxon>Pseudomonadota</taxon>
        <taxon>Gammaproteobacteria</taxon>
        <taxon>Moraxellales</taxon>
        <taxon>Moraxellaceae</taxon>
        <taxon>Acinetobacter</taxon>
    </lineage>
</organism>
<keyword evidence="4" id="KW-0732">Signal</keyword>
<protein>
    <submittedName>
        <fullName evidence="6">FtsP/CotA-like multicopper oxidase with cupredoxin domain</fullName>
    </submittedName>
</protein>
<dbReference type="Gene3D" id="2.60.40.420">
    <property type="entry name" value="Cupredoxins - blue copper proteins"/>
    <property type="match status" value="1"/>
</dbReference>
<dbReference type="PANTHER" id="PTHR11709:SF394">
    <property type="entry name" value="FI03373P-RELATED"/>
    <property type="match status" value="1"/>
</dbReference>
<dbReference type="Pfam" id="PF07732">
    <property type="entry name" value="Cu-oxidase_3"/>
    <property type="match status" value="1"/>
</dbReference>
<dbReference type="InterPro" id="IPR008972">
    <property type="entry name" value="Cupredoxin"/>
</dbReference>
<gene>
    <name evidence="6" type="ORF">J2X86_001650</name>
</gene>
<dbReference type="GO" id="GO:0016491">
    <property type="term" value="F:oxidoreductase activity"/>
    <property type="evidence" value="ECO:0007669"/>
    <property type="project" value="UniProtKB-KW"/>
</dbReference>
<dbReference type="GO" id="GO:0005507">
    <property type="term" value="F:copper ion binding"/>
    <property type="evidence" value="ECO:0007669"/>
    <property type="project" value="InterPro"/>
</dbReference>
<feature type="signal peptide" evidence="4">
    <location>
        <begin position="1"/>
        <end position="23"/>
    </location>
</feature>
<proteinExistence type="predicted"/>
<evidence type="ECO:0000313" key="7">
    <source>
        <dbReference type="Proteomes" id="UP001262767"/>
    </source>
</evidence>
<evidence type="ECO:0000259" key="5">
    <source>
        <dbReference type="Pfam" id="PF07732"/>
    </source>
</evidence>
<evidence type="ECO:0000313" key="6">
    <source>
        <dbReference type="EMBL" id="MDR6629609.1"/>
    </source>
</evidence>
<feature type="domain" description="Plastocyanin-like" evidence="5">
    <location>
        <begin position="35"/>
        <end position="146"/>
    </location>
</feature>
<accession>A0AAW8LFB6</accession>
<dbReference type="Proteomes" id="UP001262767">
    <property type="component" value="Unassembled WGS sequence"/>
</dbReference>
<dbReference type="SUPFAM" id="SSF49503">
    <property type="entry name" value="Cupredoxins"/>
    <property type="match status" value="1"/>
</dbReference>
<feature type="chain" id="PRO_5043801796" evidence="4">
    <location>
        <begin position="24"/>
        <end position="221"/>
    </location>
</feature>
<evidence type="ECO:0000256" key="2">
    <source>
        <dbReference type="ARBA" id="ARBA00023002"/>
    </source>
</evidence>
<dbReference type="AlphaFoldDB" id="A0AAW8LFB6"/>
<keyword evidence="1" id="KW-0479">Metal-binding</keyword>
<evidence type="ECO:0000256" key="1">
    <source>
        <dbReference type="ARBA" id="ARBA00022723"/>
    </source>
</evidence>
<sequence length="221" mass="25251">MLLKISQSLCLGFGLISSSALFAAVKEYHLVIDESPINLTGKTFKRITVNGKFPAPLLEFEEGDDAVIHVQNNLNNQDTSLHWHGLLLPGLMDGVPGFNGFQGIKPKQSFTYRFKVRQNGTYWYHAHSKGQEQDGLYGALVIRPKAQTLLPPHEQTERDYVVMLSDFHEQSGQQIQNNLKKSAEYYQNQRETLGDVLQQVKRDGLKATWSDRKMWNQMRML</sequence>
<dbReference type="PANTHER" id="PTHR11709">
    <property type="entry name" value="MULTI-COPPER OXIDASE"/>
    <property type="match status" value="1"/>
</dbReference>
<keyword evidence="3" id="KW-0186">Copper</keyword>
<evidence type="ECO:0000256" key="3">
    <source>
        <dbReference type="ARBA" id="ARBA00023008"/>
    </source>
</evidence>
<evidence type="ECO:0000256" key="4">
    <source>
        <dbReference type="SAM" id="SignalP"/>
    </source>
</evidence>
<dbReference type="InterPro" id="IPR011707">
    <property type="entry name" value="Cu-oxidase-like_N"/>
</dbReference>
<keyword evidence="2" id="KW-0560">Oxidoreductase</keyword>
<dbReference type="InterPro" id="IPR045087">
    <property type="entry name" value="Cu-oxidase_fam"/>
</dbReference>
<reference evidence="6" key="1">
    <citation type="submission" date="2023-07" db="EMBL/GenBank/DDBJ databases">
        <title>Sorghum-associated microbial communities from plants grown in Nebraska, USA.</title>
        <authorList>
            <person name="Schachtman D."/>
        </authorList>
    </citation>
    <scope>NUCLEOTIDE SEQUENCE</scope>
    <source>
        <strain evidence="6">BE44</strain>
    </source>
</reference>
<name>A0AAW8LFB6_ACILW</name>
<comment type="caution">
    <text evidence="6">The sequence shown here is derived from an EMBL/GenBank/DDBJ whole genome shotgun (WGS) entry which is preliminary data.</text>
</comment>
<dbReference type="EMBL" id="JAVDSC010000005">
    <property type="protein sequence ID" value="MDR6629609.1"/>
    <property type="molecule type" value="Genomic_DNA"/>
</dbReference>